<dbReference type="InterPro" id="IPR012644">
    <property type="entry name" value="CHP02300_FYDLN_acid"/>
</dbReference>
<comment type="caution">
    <text evidence="2">The sequence shown here is derived from an EMBL/GenBank/DDBJ whole genome shotgun (WGS) entry which is preliminary data.</text>
</comment>
<reference evidence="2 3" key="1">
    <citation type="submission" date="2006-06" db="EMBL/GenBank/DDBJ databases">
        <authorList>
            <person name="Moran M.A."/>
            <person name="Ferriera S."/>
            <person name="Johnson J."/>
            <person name="Kravitz S."/>
            <person name="Beeson K."/>
            <person name="Sutton G."/>
            <person name="Rogers Y.-H."/>
            <person name="Friedman R."/>
            <person name="Frazier M."/>
            <person name="Venter J.C."/>
        </authorList>
    </citation>
    <scope>NUCLEOTIDE SEQUENCE [LARGE SCALE GENOMIC DNA]</scope>
    <source>
        <strain evidence="2 3">E-37</strain>
    </source>
</reference>
<name>A3JXZ0_SAGS3</name>
<evidence type="ECO:0000313" key="2">
    <source>
        <dbReference type="EMBL" id="EBA10376.1"/>
    </source>
</evidence>
<proteinExistence type="predicted"/>
<dbReference type="Pfam" id="PF09538">
    <property type="entry name" value="FYDLN_acid"/>
    <property type="match status" value="1"/>
</dbReference>
<gene>
    <name evidence="2" type="ORF">SSE37_20262</name>
</gene>
<dbReference type="eggNOG" id="COG4530">
    <property type="taxonomic scope" value="Bacteria"/>
</dbReference>
<feature type="region of interest" description="Disordered" evidence="1">
    <location>
        <begin position="87"/>
        <end position="141"/>
    </location>
</feature>
<evidence type="ECO:0008006" key="4">
    <source>
        <dbReference type="Google" id="ProtNLM"/>
    </source>
</evidence>
<evidence type="ECO:0000256" key="1">
    <source>
        <dbReference type="SAM" id="MobiDB-lite"/>
    </source>
</evidence>
<protein>
    <recommendedName>
        <fullName evidence="4">TIGR02300 family protein</fullName>
    </recommendedName>
</protein>
<dbReference type="Proteomes" id="UP000005713">
    <property type="component" value="Unassembled WGS sequence"/>
</dbReference>
<keyword evidence="3" id="KW-1185">Reference proteome</keyword>
<dbReference type="AlphaFoldDB" id="A3JXZ0"/>
<organism evidence="2 3">
    <name type="scientific">Sagittula stellata (strain ATCC 700073 / DSM 11524 / E-37)</name>
    <dbReference type="NCBI Taxonomy" id="388399"/>
    <lineage>
        <taxon>Bacteria</taxon>
        <taxon>Pseudomonadati</taxon>
        <taxon>Pseudomonadota</taxon>
        <taxon>Alphaproteobacteria</taxon>
        <taxon>Rhodobacterales</taxon>
        <taxon>Roseobacteraceae</taxon>
        <taxon>Sagittula</taxon>
    </lineage>
</organism>
<sequence length="141" mass="15532">MTPSPKSFDIEPVIWQGAQIVDGAAQGPSIKRGIPMPKEEWGTKRVCPTTGKRFYDLNRNPIVSPYTGEVVNIDTGKRSMIAADAEDQASKAKKKDSEDVDLLDDDDVEVDLDDDDVLEDEDDDNVSLDDITDVSNEDDDS</sequence>
<evidence type="ECO:0000313" key="3">
    <source>
        <dbReference type="Proteomes" id="UP000005713"/>
    </source>
</evidence>
<accession>A3JXZ0</accession>
<dbReference type="NCBIfam" id="TIGR02300">
    <property type="entry name" value="FYDLN_acid"/>
    <property type="match status" value="1"/>
</dbReference>
<feature type="compositionally biased region" description="Acidic residues" evidence="1">
    <location>
        <begin position="98"/>
        <end position="141"/>
    </location>
</feature>
<dbReference type="EMBL" id="AAYA01000001">
    <property type="protein sequence ID" value="EBA10376.1"/>
    <property type="molecule type" value="Genomic_DNA"/>
</dbReference>